<dbReference type="AlphaFoldDB" id="A0A6A6HGW4"/>
<keyword evidence="7 12" id="KW-0328">Glycosyltransferase</keyword>
<dbReference type="GO" id="GO:0046132">
    <property type="term" value="P:pyrimidine ribonucleoside biosynthetic process"/>
    <property type="evidence" value="ECO:0007669"/>
    <property type="project" value="TreeGrafter"/>
</dbReference>
<dbReference type="InterPro" id="IPR023031">
    <property type="entry name" value="OPRT"/>
</dbReference>
<dbReference type="GO" id="GO:0006207">
    <property type="term" value="P:'de novo' pyrimidine nucleobase biosynthetic process"/>
    <property type="evidence" value="ECO:0007669"/>
    <property type="project" value="TreeGrafter"/>
</dbReference>
<protein>
    <recommendedName>
        <fullName evidence="6">Orotate phosphoribosyltransferase</fullName>
        <ecNumber evidence="5">2.4.2.10</ecNumber>
    </recommendedName>
</protein>
<dbReference type="Proteomes" id="UP000800092">
    <property type="component" value="Unassembled WGS sequence"/>
</dbReference>
<dbReference type="SUPFAM" id="SSF53271">
    <property type="entry name" value="PRTase-like"/>
    <property type="match status" value="1"/>
</dbReference>
<evidence type="ECO:0000256" key="7">
    <source>
        <dbReference type="ARBA" id="ARBA00022676"/>
    </source>
</evidence>
<dbReference type="PANTHER" id="PTHR46683:SF1">
    <property type="entry name" value="OROTATE PHOSPHORIBOSYLTRANSFERASE 1-RELATED"/>
    <property type="match status" value="1"/>
</dbReference>
<evidence type="ECO:0000256" key="5">
    <source>
        <dbReference type="ARBA" id="ARBA00011971"/>
    </source>
</evidence>
<dbReference type="InterPro" id="IPR004467">
    <property type="entry name" value="Or_phspho_trans_dom"/>
</dbReference>
<dbReference type="EC" id="2.4.2.10" evidence="5"/>
<comment type="subunit">
    <text evidence="4">Homodimer.</text>
</comment>
<evidence type="ECO:0000313" key="13">
    <source>
        <dbReference type="Proteomes" id="UP000800092"/>
    </source>
</evidence>
<keyword evidence="9" id="KW-0665">Pyrimidine biosynthesis</keyword>
<dbReference type="Pfam" id="PF00156">
    <property type="entry name" value="Pribosyltran"/>
    <property type="match status" value="1"/>
</dbReference>
<name>A0A6A6HGW4_VIRVR</name>
<dbReference type="EMBL" id="ML991782">
    <property type="protein sequence ID" value="KAF2237059.1"/>
    <property type="molecule type" value="Genomic_DNA"/>
</dbReference>
<comment type="pathway">
    <text evidence="2">Pyrimidine metabolism; UMP biosynthesis via de novo pathway; UMP from orotate: step 1/2.</text>
</comment>
<evidence type="ECO:0000256" key="3">
    <source>
        <dbReference type="ARBA" id="ARBA00006340"/>
    </source>
</evidence>
<keyword evidence="13" id="KW-1185">Reference proteome</keyword>
<evidence type="ECO:0000256" key="4">
    <source>
        <dbReference type="ARBA" id="ARBA00011738"/>
    </source>
</evidence>
<evidence type="ECO:0000256" key="9">
    <source>
        <dbReference type="ARBA" id="ARBA00022975"/>
    </source>
</evidence>
<evidence type="ECO:0000256" key="2">
    <source>
        <dbReference type="ARBA" id="ARBA00004889"/>
    </source>
</evidence>
<comment type="function">
    <text evidence="1">Catalyzes the transfer of a ribosyl phosphate group from 5-phosphoribose 1-diphosphate to orotate, leading to the formation of orotidine monophosphate (OMP).</text>
</comment>
<keyword evidence="8 12" id="KW-0808">Transferase</keyword>
<evidence type="ECO:0000313" key="12">
    <source>
        <dbReference type="EMBL" id="KAF2237059.1"/>
    </source>
</evidence>
<feature type="domain" description="Phosphoribosyltransferase" evidence="11">
    <location>
        <begin position="68"/>
        <end position="174"/>
    </location>
</feature>
<dbReference type="OrthoDB" id="5553476at2759"/>
<dbReference type="Gene3D" id="3.40.50.2020">
    <property type="match status" value="1"/>
</dbReference>
<organism evidence="12 13">
    <name type="scientific">Viridothelium virens</name>
    <name type="common">Speckled blister lichen</name>
    <name type="synonym">Trypethelium virens</name>
    <dbReference type="NCBI Taxonomy" id="1048519"/>
    <lineage>
        <taxon>Eukaryota</taxon>
        <taxon>Fungi</taxon>
        <taxon>Dikarya</taxon>
        <taxon>Ascomycota</taxon>
        <taxon>Pezizomycotina</taxon>
        <taxon>Dothideomycetes</taxon>
        <taxon>Dothideomycetes incertae sedis</taxon>
        <taxon>Trypetheliales</taxon>
        <taxon>Trypetheliaceae</taxon>
        <taxon>Viridothelium</taxon>
    </lineage>
</organism>
<evidence type="ECO:0000259" key="11">
    <source>
        <dbReference type="Pfam" id="PF00156"/>
    </source>
</evidence>
<dbReference type="NCBIfam" id="TIGR00336">
    <property type="entry name" value="pyrE"/>
    <property type="match status" value="1"/>
</dbReference>
<dbReference type="InterPro" id="IPR000836">
    <property type="entry name" value="PRTase_dom"/>
</dbReference>
<dbReference type="CDD" id="cd06223">
    <property type="entry name" value="PRTases_typeI"/>
    <property type="match status" value="1"/>
</dbReference>
<evidence type="ECO:0000256" key="6">
    <source>
        <dbReference type="ARBA" id="ARBA00014769"/>
    </source>
</evidence>
<evidence type="ECO:0000256" key="8">
    <source>
        <dbReference type="ARBA" id="ARBA00022679"/>
    </source>
</evidence>
<dbReference type="InterPro" id="IPR029057">
    <property type="entry name" value="PRTase-like"/>
</dbReference>
<dbReference type="GO" id="GO:0005737">
    <property type="term" value="C:cytoplasm"/>
    <property type="evidence" value="ECO:0007669"/>
    <property type="project" value="TreeGrafter"/>
</dbReference>
<evidence type="ECO:0000256" key="1">
    <source>
        <dbReference type="ARBA" id="ARBA00003769"/>
    </source>
</evidence>
<reference evidence="12" key="1">
    <citation type="journal article" date="2020" name="Stud. Mycol.">
        <title>101 Dothideomycetes genomes: a test case for predicting lifestyles and emergence of pathogens.</title>
        <authorList>
            <person name="Haridas S."/>
            <person name="Albert R."/>
            <person name="Binder M."/>
            <person name="Bloem J."/>
            <person name="Labutti K."/>
            <person name="Salamov A."/>
            <person name="Andreopoulos B."/>
            <person name="Baker S."/>
            <person name="Barry K."/>
            <person name="Bills G."/>
            <person name="Bluhm B."/>
            <person name="Cannon C."/>
            <person name="Castanera R."/>
            <person name="Culley D."/>
            <person name="Daum C."/>
            <person name="Ezra D."/>
            <person name="Gonzalez J."/>
            <person name="Henrissat B."/>
            <person name="Kuo A."/>
            <person name="Liang C."/>
            <person name="Lipzen A."/>
            <person name="Lutzoni F."/>
            <person name="Magnuson J."/>
            <person name="Mondo S."/>
            <person name="Nolan M."/>
            <person name="Ohm R."/>
            <person name="Pangilinan J."/>
            <person name="Park H.-J."/>
            <person name="Ramirez L."/>
            <person name="Alfaro M."/>
            <person name="Sun H."/>
            <person name="Tritt A."/>
            <person name="Yoshinaga Y."/>
            <person name="Zwiers L.-H."/>
            <person name="Turgeon B."/>
            <person name="Goodwin S."/>
            <person name="Spatafora J."/>
            <person name="Crous P."/>
            <person name="Grigoriev I."/>
        </authorList>
    </citation>
    <scope>NUCLEOTIDE SEQUENCE</scope>
    <source>
        <strain evidence="12">Tuck. ex Michener</strain>
    </source>
</reference>
<comment type="catalytic activity">
    <reaction evidence="10">
        <text>orotidine 5'-phosphate + diphosphate = orotate + 5-phospho-alpha-D-ribose 1-diphosphate</text>
        <dbReference type="Rhea" id="RHEA:10380"/>
        <dbReference type="ChEBI" id="CHEBI:30839"/>
        <dbReference type="ChEBI" id="CHEBI:33019"/>
        <dbReference type="ChEBI" id="CHEBI:57538"/>
        <dbReference type="ChEBI" id="CHEBI:58017"/>
        <dbReference type="EC" id="2.4.2.10"/>
    </reaction>
</comment>
<evidence type="ECO:0000256" key="10">
    <source>
        <dbReference type="ARBA" id="ARBA00049126"/>
    </source>
</evidence>
<sequence>MASPASLPQYKSDFISACRAGNVLTFGTYTLKSGRISPYFFNAGLLHRADLVRAISLAYAHTLAAEPDLKFDVLFGPAYKGIPIAAATTLGLALVDEKRFGQISYSFNRKEAKDHGEGGIIVGAPLKDKRVVIIDDVMTAGTAMREAIDITEKQGGTLVGIVVAFDRMEKVPSPTDDDGIPRPSTIGEFRKEFKVPVLSILTLDDVSKSLAGMGSETELRRLEEYREKYRASD</sequence>
<dbReference type="FunFam" id="3.40.50.2020:FF:000008">
    <property type="entry name" value="Orotate phosphoribosyltransferase"/>
    <property type="match status" value="1"/>
</dbReference>
<proteinExistence type="inferred from homology"/>
<gene>
    <name evidence="12" type="ORF">EV356DRAFT_42539</name>
</gene>
<dbReference type="GO" id="GO:0004588">
    <property type="term" value="F:orotate phosphoribosyltransferase activity"/>
    <property type="evidence" value="ECO:0007669"/>
    <property type="project" value="UniProtKB-EC"/>
</dbReference>
<accession>A0A6A6HGW4</accession>
<comment type="similarity">
    <text evidence="3">Belongs to the purine/pyrimidine phosphoribosyltransferase family. PyrE subfamily.</text>
</comment>
<dbReference type="PANTHER" id="PTHR46683">
    <property type="entry name" value="OROTATE PHOSPHORIBOSYLTRANSFERASE 1-RELATED"/>
    <property type="match status" value="1"/>
</dbReference>
<dbReference type="UniPathway" id="UPA00070">
    <property type="reaction ID" value="UER00119"/>
</dbReference>
<dbReference type="GO" id="GO:0044205">
    <property type="term" value="P:'de novo' UMP biosynthetic process"/>
    <property type="evidence" value="ECO:0007669"/>
    <property type="project" value="UniProtKB-UniPathway"/>
</dbReference>
<dbReference type="HAMAP" id="MF_01208">
    <property type="entry name" value="PyrE"/>
    <property type="match status" value="1"/>
</dbReference>